<accession>A0ABW0XHN0</accession>
<gene>
    <name evidence="2" type="ORF">ACFP2V_04130</name>
</gene>
<comment type="caution">
    <text evidence="2">The sequence shown here is derived from an EMBL/GenBank/DDBJ whole genome shotgun (WGS) entry which is preliminary data.</text>
</comment>
<proteinExistence type="predicted"/>
<evidence type="ECO:0000313" key="2">
    <source>
        <dbReference type="EMBL" id="MFC5669333.1"/>
    </source>
</evidence>
<dbReference type="EMBL" id="JBHSPC010000012">
    <property type="protein sequence ID" value="MFC5669333.1"/>
    <property type="molecule type" value="Genomic_DNA"/>
</dbReference>
<dbReference type="RefSeq" id="WP_381205485.1">
    <property type="nucleotide sequence ID" value="NZ_JBHSPC010000012.1"/>
</dbReference>
<reference evidence="3" key="1">
    <citation type="journal article" date="2019" name="Int. J. Syst. Evol. Microbiol.">
        <title>The Global Catalogue of Microorganisms (GCM) 10K type strain sequencing project: providing services to taxonomists for standard genome sequencing and annotation.</title>
        <authorList>
            <consortium name="The Broad Institute Genomics Platform"/>
            <consortium name="The Broad Institute Genome Sequencing Center for Infectious Disease"/>
            <person name="Wu L."/>
            <person name="Ma J."/>
        </authorList>
    </citation>
    <scope>NUCLEOTIDE SEQUENCE [LARGE SCALE GENOMIC DNA]</scope>
    <source>
        <strain evidence="3">JCM 13852</strain>
    </source>
</reference>
<organism evidence="2 3">
    <name type="scientific">Streptomyces incanus</name>
    <dbReference type="NCBI Taxonomy" id="887453"/>
    <lineage>
        <taxon>Bacteria</taxon>
        <taxon>Bacillati</taxon>
        <taxon>Actinomycetota</taxon>
        <taxon>Actinomycetes</taxon>
        <taxon>Kitasatosporales</taxon>
        <taxon>Streptomycetaceae</taxon>
        <taxon>Streptomyces</taxon>
    </lineage>
</organism>
<protein>
    <submittedName>
        <fullName evidence="2">Uncharacterized protein</fullName>
    </submittedName>
</protein>
<evidence type="ECO:0000256" key="1">
    <source>
        <dbReference type="SAM" id="MobiDB-lite"/>
    </source>
</evidence>
<feature type="region of interest" description="Disordered" evidence="1">
    <location>
        <begin position="27"/>
        <end position="99"/>
    </location>
</feature>
<name>A0ABW0XHN0_9ACTN</name>
<sequence>MSVVEFRDRPANAHGAVVEAEVTAVQTDQLSPAQPEEAGHEHERPVTRLDRVGDVTDLLHGRGRPFRDVHDAGALDGASNKPSDGRTVERALPFTSQLS</sequence>
<keyword evidence="3" id="KW-1185">Reference proteome</keyword>
<dbReference type="Proteomes" id="UP001596183">
    <property type="component" value="Unassembled WGS sequence"/>
</dbReference>
<evidence type="ECO:0000313" key="3">
    <source>
        <dbReference type="Proteomes" id="UP001596183"/>
    </source>
</evidence>
<feature type="compositionally biased region" description="Basic and acidic residues" evidence="1">
    <location>
        <begin position="37"/>
        <end position="73"/>
    </location>
</feature>